<dbReference type="InterPro" id="IPR018492">
    <property type="entry name" value="Ribosomal_eL8/Nhp2"/>
</dbReference>
<dbReference type="KEGG" id="dpte:113799205"/>
<dbReference type="CTD" id="55651"/>
<dbReference type="Proteomes" id="UP000515146">
    <property type="component" value="Unplaced"/>
</dbReference>
<dbReference type="GO" id="GO:0003723">
    <property type="term" value="F:RNA binding"/>
    <property type="evidence" value="ECO:0007669"/>
    <property type="project" value="InterPro"/>
</dbReference>
<dbReference type="PRINTS" id="PR00881">
    <property type="entry name" value="L7ARS6FAMILY"/>
</dbReference>
<dbReference type="GO" id="GO:1990904">
    <property type="term" value="C:ribonucleoprotein complex"/>
    <property type="evidence" value="ECO:0007669"/>
    <property type="project" value="UniProtKB-KW"/>
</dbReference>
<name>A0A6P6YL11_DERPT</name>
<dbReference type="FunCoup" id="A0A6P6YL11">
    <property type="interactions" value="1071"/>
</dbReference>
<dbReference type="RefSeq" id="XP_027205604.1">
    <property type="nucleotide sequence ID" value="XM_027349803.1"/>
</dbReference>
<evidence type="ECO:0000256" key="4">
    <source>
        <dbReference type="SAM" id="MobiDB-lite"/>
    </source>
</evidence>
<dbReference type="InParanoid" id="A0A6P6YL11"/>
<dbReference type="PANTHER" id="PTHR23105">
    <property type="entry name" value="RIBOSOMAL PROTEIN L7AE FAMILY MEMBER"/>
    <property type="match status" value="1"/>
</dbReference>
<feature type="region of interest" description="Disordered" evidence="4">
    <location>
        <begin position="1"/>
        <end position="49"/>
    </location>
</feature>
<dbReference type="Gene3D" id="3.30.1330.30">
    <property type="match status" value="1"/>
</dbReference>
<keyword evidence="6" id="KW-1185">Reference proteome</keyword>
<dbReference type="InterPro" id="IPR004038">
    <property type="entry name" value="Ribosomal_eL8/eL30/eS12/Gad45"/>
</dbReference>
<evidence type="ECO:0000256" key="1">
    <source>
        <dbReference type="ARBA" id="ARBA00007337"/>
    </source>
</evidence>
<evidence type="ECO:0000259" key="5">
    <source>
        <dbReference type="Pfam" id="PF01248"/>
    </source>
</evidence>
<dbReference type="AlphaFoldDB" id="A0A6P6YL11"/>
<dbReference type="InterPro" id="IPR029064">
    <property type="entry name" value="Ribosomal_eL30-like_sf"/>
</dbReference>
<comment type="similarity">
    <text evidence="1">Belongs to the eukaryotic ribosomal protein eL8 family.</text>
</comment>
<evidence type="ECO:0000313" key="7">
    <source>
        <dbReference type="RefSeq" id="XP_027205604.1"/>
    </source>
</evidence>
<evidence type="ECO:0000313" key="6">
    <source>
        <dbReference type="Proteomes" id="UP000515146"/>
    </source>
</evidence>
<dbReference type="SUPFAM" id="SSF55315">
    <property type="entry name" value="L30e-like"/>
    <property type="match status" value="1"/>
</dbReference>
<feature type="domain" description="Ribosomal protein eL8/eL30/eS12/Gadd45" evidence="5">
    <location>
        <begin position="109"/>
        <end position="198"/>
    </location>
</feature>
<evidence type="ECO:0000256" key="3">
    <source>
        <dbReference type="SAM" id="Coils"/>
    </source>
</evidence>
<dbReference type="OMA" id="IANPMAG"/>
<keyword evidence="3" id="KW-0175">Coiled coil</keyword>
<proteinExistence type="inferred from homology"/>
<evidence type="ECO:0000256" key="2">
    <source>
        <dbReference type="ARBA" id="ARBA00023274"/>
    </source>
</evidence>
<feature type="coiled-coil region" evidence="3">
    <location>
        <begin position="185"/>
        <end position="212"/>
    </location>
</feature>
<accession>A0A6P6YL11</accession>
<protein>
    <submittedName>
        <fullName evidence="7">H/ACA ribonucleoprotein complex subunit 2-like protein</fullName>
    </submittedName>
</protein>
<gene>
    <name evidence="7" type="primary">LOC113799205</name>
</gene>
<dbReference type="InterPro" id="IPR050257">
    <property type="entry name" value="eL8/uL1-like"/>
</dbReference>
<organism evidence="6 7">
    <name type="scientific">Dermatophagoides pteronyssinus</name>
    <name type="common">European house dust mite</name>
    <dbReference type="NCBI Taxonomy" id="6956"/>
    <lineage>
        <taxon>Eukaryota</taxon>
        <taxon>Metazoa</taxon>
        <taxon>Ecdysozoa</taxon>
        <taxon>Arthropoda</taxon>
        <taxon>Chelicerata</taxon>
        <taxon>Arachnida</taxon>
        <taxon>Acari</taxon>
        <taxon>Acariformes</taxon>
        <taxon>Sarcoptiformes</taxon>
        <taxon>Astigmata</taxon>
        <taxon>Psoroptidia</taxon>
        <taxon>Analgoidea</taxon>
        <taxon>Pyroglyphidae</taxon>
        <taxon>Dermatophagoidinae</taxon>
        <taxon>Dermatophagoides</taxon>
    </lineage>
</organism>
<keyword evidence="2" id="KW-0687">Ribonucleoprotein</keyword>
<reference evidence="7" key="1">
    <citation type="submission" date="2025-08" db="UniProtKB">
        <authorList>
            <consortium name="RefSeq"/>
        </authorList>
    </citation>
    <scope>IDENTIFICATION</scope>
    <source>
        <strain evidence="7">Airmid</strain>
    </source>
</reference>
<dbReference type="OrthoDB" id="5364946at2759"/>
<dbReference type="Pfam" id="PF01248">
    <property type="entry name" value="Ribosomal_L7Ae"/>
    <property type="match status" value="1"/>
</dbReference>
<sequence>MGHKRSLENTNGHVDGHEEVVLVDQQPSSKKMKTSKKSNESIQLDDTNTDEMSIKNELIENGGENVEIVPRTRRDMIQLPYDQKLKFVSVIAQPMAGKKLAKKIFKLLRKASKQSRKEQLRIGLKEVQLRIRKGERGIIVFAGDVTPIEIMCHLPAVCEDKDIPYIYVPFRTDISSAIGVRRPALMVLIKKHDNYQELYDECEQKIRELMIEFMKTI</sequence>